<dbReference type="PANTHER" id="PTHR43592">
    <property type="entry name" value="CAAX AMINO TERMINAL PROTEASE"/>
    <property type="match status" value="1"/>
</dbReference>
<keyword evidence="1" id="KW-1133">Transmembrane helix</keyword>
<evidence type="ECO:0000313" key="4">
    <source>
        <dbReference type="Proteomes" id="UP000233398"/>
    </source>
</evidence>
<feature type="transmembrane region" description="Helical" evidence="1">
    <location>
        <begin position="143"/>
        <end position="161"/>
    </location>
</feature>
<dbReference type="Proteomes" id="UP000233398">
    <property type="component" value="Unassembled WGS sequence"/>
</dbReference>
<proteinExistence type="predicted"/>
<feature type="transmembrane region" description="Helical" evidence="1">
    <location>
        <begin position="93"/>
        <end position="117"/>
    </location>
</feature>
<dbReference type="OrthoDB" id="158986at2"/>
<keyword evidence="1" id="KW-0472">Membrane</keyword>
<dbReference type="PANTHER" id="PTHR43592:SF15">
    <property type="entry name" value="CAAX AMINO TERMINAL PROTEASE FAMILY PROTEIN"/>
    <property type="match status" value="1"/>
</dbReference>
<dbReference type="GO" id="GO:0080120">
    <property type="term" value="P:CAAX-box protein maturation"/>
    <property type="evidence" value="ECO:0007669"/>
    <property type="project" value="UniProtKB-ARBA"/>
</dbReference>
<dbReference type="AlphaFoldDB" id="A0A2N0VEE9"/>
<keyword evidence="4" id="KW-1185">Reference proteome</keyword>
<accession>A0A2N0VEE9</accession>
<evidence type="ECO:0000259" key="2">
    <source>
        <dbReference type="Pfam" id="PF02517"/>
    </source>
</evidence>
<dbReference type="EMBL" id="PISP01000006">
    <property type="protein sequence ID" value="PKD42575.1"/>
    <property type="molecule type" value="Genomic_DNA"/>
</dbReference>
<sequence>MMMSMKSDQKRDVRERFSKVRIKKAAIVTFLFLLLSSIFIAIGYNKLSGTNAEILTFYVLYVVPFLIYLYFIKKYDLSSVAIFDGALSDLRQVWFFVPLIIMTFGVVWVTILVFNTISPELAEWYFDWLNSAELFDVGPDTSLLQYGLIFFVVAVFAPLVEEIIFRGIMVERFGAKYGYKSAVFFSSFLFGVLHMDVIGAFVFGLVLSILYLRTRSLLLPFLVHAANNGAVMPLIFFDESFNVDSWEKIDPYLENIWIGVLLFVSSFGWLIWFLKDNWKIVHEAEPFPLKTNEDIDDIDR</sequence>
<protein>
    <recommendedName>
        <fullName evidence="2">CAAX prenyl protease 2/Lysostaphin resistance protein A-like domain-containing protein</fullName>
    </recommendedName>
</protein>
<feature type="transmembrane region" description="Helical" evidence="1">
    <location>
        <begin position="53"/>
        <end position="72"/>
    </location>
</feature>
<dbReference type="Pfam" id="PF02517">
    <property type="entry name" value="Rce1-like"/>
    <property type="match status" value="1"/>
</dbReference>
<evidence type="ECO:0000256" key="1">
    <source>
        <dbReference type="SAM" id="Phobius"/>
    </source>
</evidence>
<name>A0A2N0VEE9_9BACT</name>
<reference evidence="3 4" key="1">
    <citation type="submission" date="2017-11" db="EMBL/GenBank/DDBJ databases">
        <title>Rhodohalobacter 15182 sp. nov., isolated from a salt lake.</title>
        <authorList>
            <person name="Han S."/>
        </authorList>
    </citation>
    <scope>NUCLEOTIDE SEQUENCE [LARGE SCALE GENOMIC DNA]</scope>
    <source>
        <strain evidence="3 4">15182</strain>
    </source>
</reference>
<dbReference type="GO" id="GO:0004175">
    <property type="term" value="F:endopeptidase activity"/>
    <property type="evidence" value="ECO:0007669"/>
    <property type="project" value="UniProtKB-ARBA"/>
</dbReference>
<evidence type="ECO:0000313" key="3">
    <source>
        <dbReference type="EMBL" id="PKD42575.1"/>
    </source>
</evidence>
<organism evidence="3 4">
    <name type="scientific">Rhodohalobacter barkolensis</name>
    <dbReference type="NCBI Taxonomy" id="2053187"/>
    <lineage>
        <taxon>Bacteria</taxon>
        <taxon>Pseudomonadati</taxon>
        <taxon>Balneolota</taxon>
        <taxon>Balneolia</taxon>
        <taxon>Balneolales</taxon>
        <taxon>Balneolaceae</taxon>
        <taxon>Rhodohalobacter</taxon>
    </lineage>
</organism>
<feature type="transmembrane region" description="Helical" evidence="1">
    <location>
        <begin position="256"/>
        <end position="274"/>
    </location>
</feature>
<comment type="caution">
    <text evidence="3">The sequence shown here is derived from an EMBL/GenBank/DDBJ whole genome shotgun (WGS) entry which is preliminary data.</text>
</comment>
<feature type="transmembrane region" description="Helical" evidence="1">
    <location>
        <begin position="182"/>
        <end position="212"/>
    </location>
</feature>
<gene>
    <name evidence="3" type="ORF">CWD77_14280</name>
</gene>
<dbReference type="InterPro" id="IPR003675">
    <property type="entry name" value="Rce1/LyrA-like_dom"/>
</dbReference>
<keyword evidence="1" id="KW-0812">Transmembrane</keyword>
<feature type="domain" description="CAAX prenyl protease 2/Lysostaphin resistance protein A-like" evidence="2">
    <location>
        <begin position="148"/>
        <end position="229"/>
    </location>
</feature>